<evidence type="ECO:0000256" key="5">
    <source>
        <dbReference type="ARBA" id="ARBA00022643"/>
    </source>
</evidence>
<dbReference type="InterPro" id="IPR023465">
    <property type="entry name" value="Riboflavin_kinase_dom_sf"/>
</dbReference>
<evidence type="ECO:0000256" key="1">
    <source>
        <dbReference type="ARBA" id="ARBA00002121"/>
    </source>
</evidence>
<evidence type="ECO:0000259" key="16">
    <source>
        <dbReference type="SMART" id="SM00904"/>
    </source>
</evidence>
<dbReference type="PANTHER" id="PTHR22749:SF6">
    <property type="entry name" value="RIBOFLAVIN KINASE"/>
    <property type="match status" value="1"/>
</dbReference>
<dbReference type="SMART" id="SM00904">
    <property type="entry name" value="Flavokinase"/>
    <property type="match status" value="1"/>
</dbReference>
<keyword evidence="12" id="KW-0511">Multifunctional enzyme</keyword>
<keyword evidence="5 15" id="KW-0288">FMN</keyword>
<dbReference type="GO" id="GO:0008531">
    <property type="term" value="F:riboflavin kinase activity"/>
    <property type="evidence" value="ECO:0007669"/>
    <property type="project" value="UniProtKB-UniRule"/>
</dbReference>
<keyword evidence="10 15" id="KW-0274">FAD</keyword>
<dbReference type="AlphaFoldDB" id="A0A846M834"/>
<keyword evidence="18" id="KW-1185">Reference proteome</keyword>
<keyword evidence="7 15" id="KW-0548">Nucleotidyltransferase</keyword>
<dbReference type="UniPathway" id="UPA00277">
    <property type="reaction ID" value="UER00407"/>
</dbReference>
<dbReference type="Pfam" id="PF01687">
    <property type="entry name" value="Flavokinase"/>
    <property type="match status" value="1"/>
</dbReference>
<dbReference type="RefSeq" id="WP_167303434.1">
    <property type="nucleotide sequence ID" value="NZ_JAASQR010000002.1"/>
</dbReference>
<dbReference type="Gene3D" id="3.40.50.620">
    <property type="entry name" value="HUPs"/>
    <property type="match status" value="1"/>
</dbReference>
<proteinExistence type="inferred from homology"/>
<keyword evidence="8 15" id="KW-0547">Nucleotide-binding</keyword>
<comment type="pathway">
    <text evidence="2 15">Cofactor biosynthesis; FAD biosynthesis; FAD from FMN: step 1/1.</text>
</comment>
<dbReference type="UniPathway" id="UPA00276">
    <property type="reaction ID" value="UER00406"/>
</dbReference>
<organism evidence="17 18">
    <name type="scientific">Sphingobium vermicomposti</name>
    <dbReference type="NCBI Taxonomy" id="529005"/>
    <lineage>
        <taxon>Bacteria</taxon>
        <taxon>Pseudomonadati</taxon>
        <taxon>Pseudomonadota</taxon>
        <taxon>Alphaproteobacteria</taxon>
        <taxon>Sphingomonadales</taxon>
        <taxon>Sphingomonadaceae</taxon>
        <taxon>Sphingobium</taxon>
    </lineage>
</organism>
<dbReference type="GO" id="GO:0003919">
    <property type="term" value="F:FMN adenylyltransferase activity"/>
    <property type="evidence" value="ECO:0007669"/>
    <property type="project" value="UniProtKB-UniRule"/>
</dbReference>
<dbReference type="EC" id="2.7.7.2" evidence="15"/>
<dbReference type="SUPFAM" id="SSF52374">
    <property type="entry name" value="Nucleotidylyl transferase"/>
    <property type="match status" value="1"/>
</dbReference>
<comment type="catalytic activity">
    <reaction evidence="13 15">
        <text>riboflavin + ATP = FMN + ADP + H(+)</text>
        <dbReference type="Rhea" id="RHEA:14357"/>
        <dbReference type="ChEBI" id="CHEBI:15378"/>
        <dbReference type="ChEBI" id="CHEBI:30616"/>
        <dbReference type="ChEBI" id="CHEBI:57986"/>
        <dbReference type="ChEBI" id="CHEBI:58210"/>
        <dbReference type="ChEBI" id="CHEBI:456216"/>
        <dbReference type="EC" id="2.7.1.26"/>
    </reaction>
</comment>
<evidence type="ECO:0000256" key="13">
    <source>
        <dbReference type="ARBA" id="ARBA00047880"/>
    </source>
</evidence>
<dbReference type="InterPro" id="IPR002606">
    <property type="entry name" value="Riboflavin_kinase_bac"/>
</dbReference>
<comment type="catalytic activity">
    <reaction evidence="14 15">
        <text>FMN + ATP + H(+) = FAD + diphosphate</text>
        <dbReference type="Rhea" id="RHEA:17237"/>
        <dbReference type="ChEBI" id="CHEBI:15378"/>
        <dbReference type="ChEBI" id="CHEBI:30616"/>
        <dbReference type="ChEBI" id="CHEBI:33019"/>
        <dbReference type="ChEBI" id="CHEBI:57692"/>
        <dbReference type="ChEBI" id="CHEBI:58210"/>
        <dbReference type="EC" id="2.7.7.2"/>
    </reaction>
</comment>
<dbReference type="GO" id="GO:0009398">
    <property type="term" value="P:FMN biosynthetic process"/>
    <property type="evidence" value="ECO:0007669"/>
    <property type="project" value="UniProtKB-UniRule"/>
</dbReference>
<evidence type="ECO:0000256" key="10">
    <source>
        <dbReference type="ARBA" id="ARBA00022827"/>
    </source>
</evidence>
<sequence length="313" mass="33844">MERLESGAPIPAHLRGCIMALGNFDGFHLGHQAVVARAVARARADGRPVIVATFDPHPMRLFHPDTPWFRLTSLEQRAALFDRAGADAMLTFSFTHELAAMEPDRFIRILAQDMGVAGVVTGEDFTFGKGRSGTIDLLARSGAAIGISAQAVPAVTSDAGEVVSSSRIRAALRSGDCATATRLLTRPFAIQGMVQHGDKLGRTIGFPTANIDLGHYLRPAYGIYAVRGLLPDGRVLDGAANLGIRPSFDPPKELLEPHFFDFSESLYDQCIEVQLIEFIRPEAKYEGLDALTAQIAKDCDAARQILARTPHLA</sequence>
<feature type="domain" description="Riboflavin kinase" evidence="16">
    <location>
        <begin position="183"/>
        <end position="307"/>
    </location>
</feature>
<evidence type="ECO:0000256" key="9">
    <source>
        <dbReference type="ARBA" id="ARBA00022777"/>
    </source>
</evidence>
<dbReference type="NCBIfam" id="NF004160">
    <property type="entry name" value="PRK05627.1-3"/>
    <property type="match status" value="1"/>
</dbReference>
<evidence type="ECO:0000256" key="6">
    <source>
        <dbReference type="ARBA" id="ARBA00022679"/>
    </source>
</evidence>
<comment type="function">
    <text evidence="1">Catalyzes the phosphorylation of riboflavin to FMN followed by the adenylation of FMN to FAD.</text>
</comment>
<dbReference type="PANTHER" id="PTHR22749">
    <property type="entry name" value="RIBOFLAVIN KINASE/FMN ADENYLYLTRANSFERASE"/>
    <property type="match status" value="1"/>
</dbReference>
<comment type="pathway">
    <text evidence="3 15">Cofactor biosynthesis; FMN biosynthesis; FMN from riboflavin (ATP route): step 1/1.</text>
</comment>
<dbReference type="InterPro" id="IPR015864">
    <property type="entry name" value="FAD_synthase"/>
</dbReference>
<evidence type="ECO:0000256" key="2">
    <source>
        <dbReference type="ARBA" id="ARBA00004726"/>
    </source>
</evidence>
<dbReference type="Proteomes" id="UP000576821">
    <property type="component" value="Unassembled WGS sequence"/>
</dbReference>
<dbReference type="GO" id="GO:0009231">
    <property type="term" value="P:riboflavin biosynthetic process"/>
    <property type="evidence" value="ECO:0007669"/>
    <property type="project" value="InterPro"/>
</dbReference>
<dbReference type="SUPFAM" id="SSF82114">
    <property type="entry name" value="Riboflavin kinase-like"/>
    <property type="match status" value="1"/>
</dbReference>
<dbReference type="GO" id="GO:0005524">
    <property type="term" value="F:ATP binding"/>
    <property type="evidence" value="ECO:0007669"/>
    <property type="project" value="UniProtKB-UniRule"/>
</dbReference>
<dbReference type="NCBIfam" id="TIGR00083">
    <property type="entry name" value="ribF"/>
    <property type="match status" value="1"/>
</dbReference>
<evidence type="ECO:0000256" key="4">
    <source>
        <dbReference type="ARBA" id="ARBA00022630"/>
    </source>
</evidence>
<evidence type="ECO:0000256" key="3">
    <source>
        <dbReference type="ARBA" id="ARBA00005201"/>
    </source>
</evidence>
<evidence type="ECO:0000256" key="7">
    <source>
        <dbReference type="ARBA" id="ARBA00022695"/>
    </source>
</evidence>
<evidence type="ECO:0000313" key="18">
    <source>
        <dbReference type="Proteomes" id="UP000576821"/>
    </source>
</evidence>
<evidence type="ECO:0000256" key="8">
    <source>
        <dbReference type="ARBA" id="ARBA00022741"/>
    </source>
</evidence>
<evidence type="ECO:0000256" key="12">
    <source>
        <dbReference type="ARBA" id="ARBA00023268"/>
    </source>
</evidence>
<comment type="similarity">
    <text evidence="15">Belongs to the ribF family.</text>
</comment>
<keyword evidence="6 15" id="KW-0808">Transferase</keyword>
<gene>
    <name evidence="17" type="ORF">FHS54_001816</name>
</gene>
<evidence type="ECO:0000256" key="14">
    <source>
        <dbReference type="ARBA" id="ARBA00049494"/>
    </source>
</evidence>
<dbReference type="GO" id="GO:0006747">
    <property type="term" value="P:FAD biosynthetic process"/>
    <property type="evidence" value="ECO:0007669"/>
    <property type="project" value="UniProtKB-UniRule"/>
</dbReference>
<evidence type="ECO:0000256" key="11">
    <source>
        <dbReference type="ARBA" id="ARBA00022840"/>
    </source>
</evidence>
<dbReference type="InterPro" id="IPR015865">
    <property type="entry name" value="Riboflavin_kinase_bac/euk"/>
</dbReference>
<keyword evidence="9 15" id="KW-0418">Kinase</keyword>
<dbReference type="InterPro" id="IPR023468">
    <property type="entry name" value="Riboflavin_kinase"/>
</dbReference>
<dbReference type="EC" id="2.7.1.26" evidence="15"/>
<accession>A0A846M834</accession>
<keyword evidence="4 15" id="KW-0285">Flavoprotein</keyword>
<protein>
    <recommendedName>
        <fullName evidence="15">Riboflavin biosynthesis protein</fullName>
    </recommendedName>
    <domain>
        <recommendedName>
            <fullName evidence="15">Riboflavin kinase</fullName>
            <ecNumber evidence="15">2.7.1.26</ecNumber>
        </recommendedName>
        <alternativeName>
            <fullName evidence="15">Flavokinase</fullName>
        </alternativeName>
    </domain>
    <domain>
        <recommendedName>
            <fullName evidence="15">FMN adenylyltransferase</fullName>
            <ecNumber evidence="15">2.7.7.2</ecNumber>
        </recommendedName>
        <alternativeName>
            <fullName evidence="15">FAD pyrophosphorylase</fullName>
        </alternativeName>
        <alternativeName>
            <fullName evidence="15">FAD synthase</fullName>
        </alternativeName>
    </domain>
</protein>
<comment type="caution">
    <text evidence="17">The sequence shown here is derived from an EMBL/GenBank/DDBJ whole genome shotgun (WGS) entry which is preliminary data.</text>
</comment>
<reference evidence="17 18" key="1">
    <citation type="submission" date="2020-03" db="EMBL/GenBank/DDBJ databases">
        <title>Genomic Encyclopedia of Type Strains, Phase IV (KMG-IV): sequencing the most valuable type-strain genomes for metagenomic binning, comparative biology and taxonomic classification.</title>
        <authorList>
            <person name="Goeker M."/>
        </authorList>
    </citation>
    <scope>NUCLEOTIDE SEQUENCE [LARGE SCALE GENOMIC DNA]</scope>
    <source>
        <strain evidence="17 18">DSM 21299</strain>
    </source>
</reference>
<dbReference type="CDD" id="cd02064">
    <property type="entry name" value="FAD_synthetase_N"/>
    <property type="match status" value="1"/>
</dbReference>
<name>A0A846M834_9SPHN</name>
<dbReference type="InterPro" id="IPR014729">
    <property type="entry name" value="Rossmann-like_a/b/a_fold"/>
</dbReference>
<evidence type="ECO:0000256" key="15">
    <source>
        <dbReference type="PIRNR" id="PIRNR004491"/>
    </source>
</evidence>
<dbReference type="Gene3D" id="2.40.30.30">
    <property type="entry name" value="Riboflavin kinase-like"/>
    <property type="match status" value="1"/>
</dbReference>
<dbReference type="Pfam" id="PF06574">
    <property type="entry name" value="FAD_syn"/>
    <property type="match status" value="1"/>
</dbReference>
<keyword evidence="11 15" id="KW-0067">ATP-binding</keyword>
<dbReference type="FunFam" id="3.40.50.620:FF:000021">
    <property type="entry name" value="Riboflavin biosynthesis protein"/>
    <property type="match status" value="1"/>
</dbReference>
<dbReference type="EMBL" id="JAASQR010000002">
    <property type="protein sequence ID" value="NIJ16850.1"/>
    <property type="molecule type" value="Genomic_DNA"/>
</dbReference>
<evidence type="ECO:0000313" key="17">
    <source>
        <dbReference type="EMBL" id="NIJ16850.1"/>
    </source>
</evidence>
<dbReference type="PIRSF" id="PIRSF004491">
    <property type="entry name" value="FAD_Synth"/>
    <property type="match status" value="1"/>
</dbReference>